<organism evidence="1 2">
    <name type="scientific">Aquipseudomonas campi</name>
    <dbReference type="NCBI Taxonomy" id="2731681"/>
    <lineage>
        <taxon>Bacteria</taxon>
        <taxon>Pseudomonadati</taxon>
        <taxon>Pseudomonadota</taxon>
        <taxon>Gammaproteobacteria</taxon>
        <taxon>Pseudomonadales</taxon>
        <taxon>Pseudomonadaceae</taxon>
        <taxon>Aquipseudomonas</taxon>
    </lineage>
</organism>
<dbReference type="RefSeq" id="WP_173206447.1">
    <property type="nucleotide sequence ID" value="NZ_CP053697.2"/>
</dbReference>
<evidence type="ECO:0000313" key="2">
    <source>
        <dbReference type="Proteomes" id="UP000501379"/>
    </source>
</evidence>
<keyword evidence="2" id="KW-1185">Reference proteome</keyword>
<evidence type="ECO:0008006" key="3">
    <source>
        <dbReference type="Google" id="ProtNLM"/>
    </source>
</evidence>
<dbReference type="EMBL" id="CP053697">
    <property type="protein sequence ID" value="QKE63245.1"/>
    <property type="molecule type" value="Genomic_DNA"/>
</dbReference>
<dbReference type="KEGG" id="pcam:HNE05_07695"/>
<dbReference type="AlphaFoldDB" id="A0A6M8G210"/>
<protein>
    <recommendedName>
        <fullName evidence="3">Phage baseplate protein</fullName>
    </recommendedName>
</protein>
<gene>
    <name evidence="1" type="ORF">HNE05_07695</name>
</gene>
<dbReference type="Proteomes" id="UP000501379">
    <property type="component" value="Chromosome"/>
</dbReference>
<sequence length="228" mass="25191">MLPLNSAQLLALWEHGAARHPLDRALLLFAQAAPQLPAESLADRPLGECHAALMRLRWRSFGSRMPLWLDCPACGERMEFELLPEQLPPMQPPPEFVEVAGQRFRCPTSRDLAGIANLTDRESAAQQLLLGCAEDACVSDIRRELVEAALEDADPWADLSLAFQCPTCGQGGEACFDVAGYLWEEVDVSARQLLNEIHLLAQAYGWSEPQILALSAMRRSAYLTRVAP</sequence>
<accession>A0A6M8G210</accession>
<name>A0A6M8G210_9GAMM</name>
<evidence type="ECO:0000313" key="1">
    <source>
        <dbReference type="EMBL" id="QKE63245.1"/>
    </source>
</evidence>
<reference evidence="1" key="1">
    <citation type="submission" date="2020-07" db="EMBL/GenBank/DDBJ databases">
        <title>Nitrate ammonifying Pseudomonas campi sp. nov. isolated from German agricultural grassland.</title>
        <authorList>
            <person name="Timsy T."/>
            <person name="Ulrich A."/>
            <person name="Spanner T."/>
            <person name="Foesel B."/>
            <person name="Kolb S."/>
            <person name="Horn M.A."/>
            <person name="Behrendt U."/>
        </authorList>
    </citation>
    <scope>NUCLEOTIDE SEQUENCE</scope>
    <source>
        <strain evidence="1">S1-A32-2</strain>
    </source>
</reference>
<proteinExistence type="predicted"/>